<sequence>MIYNDDTTYLGKSIRNIHPGEIFSVDFDTTNNEAVEMDYPYKSCLSRVTILGSSCNGIFLVGVYLRDVGPWHPYSIQRNSAVFEVLALWNPSTREFKELPDFLWKFMKDRRTYCGKIVYGLGYDSSMDDYKVIRILYYYNILQDEDKIKDYESDVHVYSMRTNSYKRIPDIPYFIIRTLNQRPIINGIFLNGAVHWVGRRDPKTTTSEFSLRIVSFNVVNEEFEEILMPDSFDSTTPFELGVFEGCLCIY</sequence>
<gene>
    <name evidence="2" type="ORF">FRX31_018548</name>
</gene>
<evidence type="ECO:0000313" key="3">
    <source>
        <dbReference type="Proteomes" id="UP000554482"/>
    </source>
</evidence>
<feature type="domain" description="F-box associated beta-propeller type 1" evidence="1">
    <location>
        <begin position="85"/>
        <end position="232"/>
    </location>
</feature>
<keyword evidence="3" id="KW-1185">Reference proteome</keyword>
<name>A0A7J6W463_THATH</name>
<evidence type="ECO:0000259" key="1">
    <source>
        <dbReference type="Pfam" id="PF07734"/>
    </source>
</evidence>
<dbReference type="InterPro" id="IPR050796">
    <property type="entry name" value="SCF_F-box_component"/>
</dbReference>
<protein>
    <submittedName>
        <fullName evidence="2">F-box protein cpr1</fullName>
    </submittedName>
</protein>
<dbReference type="NCBIfam" id="TIGR01640">
    <property type="entry name" value="F_box_assoc_1"/>
    <property type="match status" value="1"/>
</dbReference>
<dbReference type="Proteomes" id="UP000554482">
    <property type="component" value="Unassembled WGS sequence"/>
</dbReference>
<dbReference type="PANTHER" id="PTHR31672:SF13">
    <property type="entry name" value="F-BOX PROTEIN CPR30-LIKE"/>
    <property type="match status" value="1"/>
</dbReference>
<evidence type="ECO:0000313" key="2">
    <source>
        <dbReference type="EMBL" id="KAF5191863.1"/>
    </source>
</evidence>
<organism evidence="2 3">
    <name type="scientific">Thalictrum thalictroides</name>
    <name type="common">Rue-anemone</name>
    <name type="synonym">Anemone thalictroides</name>
    <dbReference type="NCBI Taxonomy" id="46969"/>
    <lineage>
        <taxon>Eukaryota</taxon>
        <taxon>Viridiplantae</taxon>
        <taxon>Streptophyta</taxon>
        <taxon>Embryophyta</taxon>
        <taxon>Tracheophyta</taxon>
        <taxon>Spermatophyta</taxon>
        <taxon>Magnoliopsida</taxon>
        <taxon>Ranunculales</taxon>
        <taxon>Ranunculaceae</taxon>
        <taxon>Thalictroideae</taxon>
        <taxon>Thalictrum</taxon>
    </lineage>
</organism>
<dbReference type="EMBL" id="JABWDY010022250">
    <property type="protein sequence ID" value="KAF5191863.1"/>
    <property type="molecule type" value="Genomic_DNA"/>
</dbReference>
<accession>A0A7J6W463</accession>
<dbReference type="AlphaFoldDB" id="A0A7J6W463"/>
<dbReference type="InterPro" id="IPR017451">
    <property type="entry name" value="F-box-assoc_interact_dom"/>
</dbReference>
<dbReference type="PANTHER" id="PTHR31672">
    <property type="entry name" value="BNACNNG10540D PROTEIN"/>
    <property type="match status" value="1"/>
</dbReference>
<feature type="non-terminal residue" evidence="2">
    <location>
        <position position="250"/>
    </location>
</feature>
<proteinExistence type="predicted"/>
<comment type="caution">
    <text evidence="2">The sequence shown here is derived from an EMBL/GenBank/DDBJ whole genome shotgun (WGS) entry which is preliminary data.</text>
</comment>
<dbReference type="InterPro" id="IPR006527">
    <property type="entry name" value="F-box-assoc_dom_typ1"/>
</dbReference>
<reference evidence="2 3" key="1">
    <citation type="submission" date="2020-06" db="EMBL/GenBank/DDBJ databases">
        <title>Transcriptomic and genomic resources for Thalictrum thalictroides and T. hernandezii: Facilitating candidate gene discovery in an emerging model plant lineage.</title>
        <authorList>
            <person name="Arias T."/>
            <person name="Riano-Pachon D.M."/>
            <person name="Di Stilio V.S."/>
        </authorList>
    </citation>
    <scope>NUCLEOTIDE SEQUENCE [LARGE SCALE GENOMIC DNA]</scope>
    <source>
        <strain evidence="3">cv. WT478/WT964</strain>
        <tissue evidence="2">Leaves</tissue>
    </source>
</reference>
<dbReference type="Pfam" id="PF07734">
    <property type="entry name" value="FBA_1"/>
    <property type="match status" value="1"/>
</dbReference>
<dbReference type="OrthoDB" id="591557at2759"/>